<feature type="chain" id="PRO_5046506893" evidence="1">
    <location>
        <begin position="17"/>
        <end position="83"/>
    </location>
</feature>
<sequence length="83" mass="8683">MRFVFPILLLATPALAQDDPVAAMTTAIEDAGCIVTAENGDAVLAASGLNEEQTIEVIAELYTTGLVALQEDGTMKLTNETCP</sequence>
<dbReference type="Proteomes" id="UP001200557">
    <property type="component" value="Unassembled WGS sequence"/>
</dbReference>
<accession>A0ABS9CY93</accession>
<dbReference type="EMBL" id="JAKGAQ010000003">
    <property type="protein sequence ID" value="MCF2872113.1"/>
    <property type="molecule type" value="Genomic_DNA"/>
</dbReference>
<evidence type="ECO:0000313" key="3">
    <source>
        <dbReference type="Proteomes" id="UP001200557"/>
    </source>
</evidence>
<organism evidence="2 3">
    <name type="scientific">Octadecabacter dasysiphoniae</name>
    <dbReference type="NCBI Taxonomy" id="2909341"/>
    <lineage>
        <taxon>Bacteria</taxon>
        <taxon>Pseudomonadati</taxon>
        <taxon>Pseudomonadota</taxon>
        <taxon>Alphaproteobacteria</taxon>
        <taxon>Rhodobacterales</taxon>
        <taxon>Roseobacteraceae</taxon>
        <taxon>Octadecabacter</taxon>
    </lineage>
</organism>
<keyword evidence="3" id="KW-1185">Reference proteome</keyword>
<comment type="caution">
    <text evidence="2">The sequence shown here is derived from an EMBL/GenBank/DDBJ whole genome shotgun (WGS) entry which is preliminary data.</text>
</comment>
<reference evidence="2 3" key="1">
    <citation type="submission" date="2022-01" db="EMBL/GenBank/DDBJ databases">
        <title>Octadecabacter sp. nov., isolated from a marine alga.</title>
        <authorList>
            <person name="Jin M.S."/>
            <person name="Kim H.M."/>
            <person name="Han D.M."/>
            <person name="Jung J.J."/>
            <person name="Jeon C.O."/>
        </authorList>
    </citation>
    <scope>NUCLEOTIDE SEQUENCE [LARGE SCALE GENOMIC DNA]</scope>
    <source>
        <strain evidence="2 3">G9-8</strain>
    </source>
</reference>
<protein>
    <submittedName>
        <fullName evidence="2">Uncharacterized protein</fullName>
    </submittedName>
</protein>
<feature type="signal peptide" evidence="1">
    <location>
        <begin position="1"/>
        <end position="16"/>
    </location>
</feature>
<gene>
    <name evidence="2" type="ORF">L0664_13640</name>
</gene>
<dbReference type="RefSeq" id="WP_235226437.1">
    <property type="nucleotide sequence ID" value="NZ_JAKGAQ010000003.1"/>
</dbReference>
<keyword evidence="1" id="KW-0732">Signal</keyword>
<name>A0ABS9CY93_9RHOB</name>
<proteinExistence type="predicted"/>
<evidence type="ECO:0000313" key="2">
    <source>
        <dbReference type="EMBL" id="MCF2872113.1"/>
    </source>
</evidence>
<evidence type="ECO:0000256" key="1">
    <source>
        <dbReference type="SAM" id="SignalP"/>
    </source>
</evidence>